<dbReference type="AlphaFoldDB" id="A0A9P7FVT2"/>
<sequence length="416" mass="41493">MGFEQWGARWIALLIGTMSKWRRGRRRGGKTYKLIEGVNALPLLARQSSPTTFQTVHKTQTVAGQLTETCVITFTPITDVNGQPAVEEVKTCSLAYDNPGGGVGDGGSAQIPTTSPTAGDTVPTSATDSTGGTSISVDPAPAPSNAPVSDSQSSTVDNQSSTVDTASSTVEPVAPSTDAAPSPTDAASSTDAAPSPTDAASSRDATPSPTDAAPSPTDAAPSTSDAASPATNVSATPTDAASSPTNAPEASTTDVGAPASTDATASPSTTAPPVSGIRANGVSTVSGTPTQTPQTSATLSQAGSVTPTPEVSGTPASDAAVSGASAAAAEEPSETAAAFELPGKTLSVLPIGLGVFAGISVIALIVVGLVTYERTKYRKVRLLPSLPKFNLTPRFQAFRQRKLAESGGAMGYGGMA</sequence>
<dbReference type="Proteomes" id="UP000717328">
    <property type="component" value="Unassembled WGS sequence"/>
</dbReference>
<reference evidence="3" key="2">
    <citation type="submission" date="2021-10" db="EMBL/GenBank/DDBJ databases">
        <title>Phylogenomics reveals ancestral predisposition of the termite-cultivated fungus Termitomyces towards a domesticated lifestyle.</title>
        <authorList>
            <person name="Auxier B."/>
            <person name="Grum-Grzhimaylo A."/>
            <person name="Cardenas M.E."/>
            <person name="Lodge J.D."/>
            <person name="Laessoe T."/>
            <person name="Pedersen O."/>
            <person name="Smith M.E."/>
            <person name="Kuyper T.W."/>
            <person name="Franco-Molano E.A."/>
            <person name="Baroni T.J."/>
            <person name="Aanen D.K."/>
        </authorList>
    </citation>
    <scope>NUCLEOTIDE SEQUENCE</scope>
    <source>
        <strain evidence="3">D49</strain>
    </source>
</reference>
<feature type="transmembrane region" description="Helical" evidence="2">
    <location>
        <begin position="348"/>
        <end position="372"/>
    </location>
</feature>
<keyword evidence="4" id="KW-1185">Reference proteome</keyword>
<name>A0A9P7FVT2_9AGAR</name>
<feature type="compositionally biased region" description="Polar residues" evidence="1">
    <location>
        <begin position="146"/>
        <end position="170"/>
    </location>
</feature>
<feature type="compositionally biased region" description="Polar residues" evidence="1">
    <location>
        <begin position="110"/>
        <end position="136"/>
    </location>
</feature>
<dbReference type="EMBL" id="JABCKI010005990">
    <property type="protein sequence ID" value="KAG5635992.1"/>
    <property type="molecule type" value="Genomic_DNA"/>
</dbReference>
<feature type="compositionally biased region" description="Low complexity" evidence="1">
    <location>
        <begin position="174"/>
        <end position="231"/>
    </location>
</feature>
<feature type="compositionally biased region" description="Polar residues" evidence="1">
    <location>
        <begin position="281"/>
        <end position="315"/>
    </location>
</feature>
<evidence type="ECO:0000256" key="2">
    <source>
        <dbReference type="SAM" id="Phobius"/>
    </source>
</evidence>
<gene>
    <name evidence="3" type="ORF">H0H81_009442</name>
</gene>
<organism evidence="3 4">
    <name type="scientific">Sphagnurus paluster</name>
    <dbReference type="NCBI Taxonomy" id="117069"/>
    <lineage>
        <taxon>Eukaryota</taxon>
        <taxon>Fungi</taxon>
        <taxon>Dikarya</taxon>
        <taxon>Basidiomycota</taxon>
        <taxon>Agaricomycotina</taxon>
        <taxon>Agaricomycetes</taxon>
        <taxon>Agaricomycetidae</taxon>
        <taxon>Agaricales</taxon>
        <taxon>Tricholomatineae</taxon>
        <taxon>Lyophyllaceae</taxon>
        <taxon>Sphagnurus</taxon>
    </lineage>
</organism>
<dbReference type="OrthoDB" id="2596908at2759"/>
<proteinExistence type="predicted"/>
<accession>A0A9P7FVT2</accession>
<feature type="compositionally biased region" description="Low complexity" evidence="1">
    <location>
        <begin position="257"/>
        <end position="275"/>
    </location>
</feature>
<feature type="compositionally biased region" description="Polar residues" evidence="1">
    <location>
        <begin position="232"/>
        <end position="254"/>
    </location>
</feature>
<evidence type="ECO:0000313" key="4">
    <source>
        <dbReference type="Proteomes" id="UP000717328"/>
    </source>
</evidence>
<reference evidence="3" key="1">
    <citation type="submission" date="2021-02" db="EMBL/GenBank/DDBJ databases">
        <authorList>
            <person name="Nieuwenhuis M."/>
            <person name="Van De Peppel L.J.J."/>
        </authorList>
    </citation>
    <scope>NUCLEOTIDE SEQUENCE</scope>
    <source>
        <strain evidence="3">D49</strain>
    </source>
</reference>
<evidence type="ECO:0000313" key="3">
    <source>
        <dbReference type="EMBL" id="KAG5635992.1"/>
    </source>
</evidence>
<protein>
    <submittedName>
        <fullName evidence="3">Uncharacterized protein</fullName>
    </submittedName>
</protein>
<keyword evidence="2" id="KW-0812">Transmembrane</keyword>
<feature type="compositionally biased region" description="Low complexity" evidence="1">
    <location>
        <begin position="316"/>
        <end position="328"/>
    </location>
</feature>
<evidence type="ECO:0000256" key="1">
    <source>
        <dbReference type="SAM" id="MobiDB-lite"/>
    </source>
</evidence>
<keyword evidence="2" id="KW-0472">Membrane</keyword>
<comment type="caution">
    <text evidence="3">The sequence shown here is derived from an EMBL/GenBank/DDBJ whole genome shotgun (WGS) entry which is preliminary data.</text>
</comment>
<keyword evidence="2" id="KW-1133">Transmembrane helix</keyword>
<feature type="region of interest" description="Disordered" evidence="1">
    <location>
        <begin position="103"/>
        <end position="328"/>
    </location>
</feature>